<feature type="transmembrane region" description="Helical" evidence="4">
    <location>
        <begin position="108"/>
        <end position="131"/>
    </location>
</feature>
<dbReference type="OrthoDB" id="7428510at2"/>
<dbReference type="Proteomes" id="UP000448199">
    <property type="component" value="Unassembled WGS sequence"/>
</dbReference>
<dbReference type="InterPro" id="IPR020846">
    <property type="entry name" value="MFS_dom"/>
</dbReference>
<feature type="transmembrane region" description="Helical" evidence="4">
    <location>
        <begin position="17"/>
        <end position="39"/>
    </location>
</feature>
<feature type="transmembrane region" description="Helical" evidence="4">
    <location>
        <begin position="84"/>
        <end position="102"/>
    </location>
</feature>
<reference evidence="6 7" key="1">
    <citation type="submission" date="2019-12" db="EMBL/GenBank/DDBJ databases">
        <title>Genomic-based taxomic classification of the family Erythrobacteraceae.</title>
        <authorList>
            <person name="Xu L."/>
        </authorList>
    </citation>
    <scope>NUCLEOTIDE SEQUENCE [LARGE SCALE GENOMIC DNA]</scope>
    <source>
        <strain evidence="6 7">DSM 17792</strain>
    </source>
</reference>
<gene>
    <name evidence="6" type="ORF">GRI69_06675</name>
</gene>
<comment type="caution">
    <text evidence="6">The sequence shown here is derived from an EMBL/GenBank/DDBJ whole genome shotgun (WGS) entry which is preliminary data.</text>
</comment>
<keyword evidence="1 4" id="KW-0812">Transmembrane</keyword>
<dbReference type="RefSeq" id="WP_160727469.1">
    <property type="nucleotide sequence ID" value="NZ_WTYC01000002.1"/>
</dbReference>
<sequence length="399" mass="41904">MAQAETGAPPRQSHRFLWLYALAVAGGAVSYVPFLTLLLPVRVTDLAGNETITYLAYIAFAGAIAASIANIGFGWASDRTGTRVPWILGGLLLSCLLLVSVSEAQTPAHLIGLIVVWQLSLNMMLAPLTAWAGDVVPDAQKGLLGGLLAFAPAMGAAAGALVTIPGLADPDARLILVALLVAGMVLPVVLFGKPVPMPHLMRSGAELPGSRRTFRRGAVSRMWLARLLVQIAEAALFAYLLIWFVSIDDSFTDSDTARIFAVVLGLSVPLALLAGRWSDRRDRPILPLAIGAGIGTGGLLIMALAQDLAGAIAGYVVFGLSTGVFLALHSSQTLRVLPRPETRGRDLGLFNLTNTMPSLIMPWLTIMLVPLFGFAGLFVALAALAAIATALLVTMPSSN</sequence>
<evidence type="ECO:0000256" key="1">
    <source>
        <dbReference type="ARBA" id="ARBA00022692"/>
    </source>
</evidence>
<feature type="transmembrane region" description="Helical" evidence="4">
    <location>
        <begin position="174"/>
        <end position="192"/>
    </location>
</feature>
<feature type="transmembrane region" description="Helical" evidence="4">
    <location>
        <begin position="51"/>
        <end position="72"/>
    </location>
</feature>
<proteinExistence type="predicted"/>
<dbReference type="EMBL" id="WTYC01000002">
    <property type="protein sequence ID" value="MXO47935.1"/>
    <property type="molecule type" value="Genomic_DNA"/>
</dbReference>
<evidence type="ECO:0000313" key="6">
    <source>
        <dbReference type="EMBL" id="MXO47935.1"/>
    </source>
</evidence>
<dbReference type="GO" id="GO:0022857">
    <property type="term" value="F:transmembrane transporter activity"/>
    <property type="evidence" value="ECO:0007669"/>
    <property type="project" value="InterPro"/>
</dbReference>
<feature type="transmembrane region" description="Helical" evidence="4">
    <location>
        <begin position="286"/>
        <end position="305"/>
    </location>
</feature>
<evidence type="ECO:0000256" key="4">
    <source>
        <dbReference type="SAM" id="Phobius"/>
    </source>
</evidence>
<organism evidence="6 7">
    <name type="scientific">Qipengyuania vulgaris</name>
    <dbReference type="NCBI Taxonomy" id="291985"/>
    <lineage>
        <taxon>Bacteria</taxon>
        <taxon>Pseudomonadati</taxon>
        <taxon>Pseudomonadota</taxon>
        <taxon>Alphaproteobacteria</taxon>
        <taxon>Sphingomonadales</taxon>
        <taxon>Erythrobacteraceae</taxon>
        <taxon>Qipengyuania</taxon>
    </lineage>
</organism>
<name>A0A844XP51_9SPHN</name>
<evidence type="ECO:0000259" key="5">
    <source>
        <dbReference type="PROSITE" id="PS50850"/>
    </source>
</evidence>
<dbReference type="Pfam" id="PF07690">
    <property type="entry name" value="MFS_1"/>
    <property type="match status" value="1"/>
</dbReference>
<dbReference type="PANTHER" id="PTHR23528:SF1">
    <property type="entry name" value="MAJOR FACILITATOR SUPERFAMILY (MFS) PROFILE DOMAIN-CONTAINING PROTEIN"/>
    <property type="match status" value="1"/>
</dbReference>
<feature type="domain" description="Major facilitator superfamily (MFS) profile" evidence="5">
    <location>
        <begin position="218"/>
        <end position="399"/>
    </location>
</feature>
<accession>A0A844XP51</accession>
<evidence type="ECO:0000256" key="2">
    <source>
        <dbReference type="ARBA" id="ARBA00022989"/>
    </source>
</evidence>
<dbReference type="Gene3D" id="1.20.1250.20">
    <property type="entry name" value="MFS general substrate transporter like domains"/>
    <property type="match status" value="1"/>
</dbReference>
<feature type="transmembrane region" description="Helical" evidence="4">
    <location>
        <begin position="257"/>
        <end position="274"/>
    </location>
</feature>
<feature type="transmembrane region" description="Helical" evidence="4">
    <location>
        <begin position="349"/>
        <end position="366"/>
    </location>
</feature>
<dbReference type="SUPFAM" id="SSF103473">
    <property type="entry name" value="MFS general substrate transporter"/>
    <property type="match status" value="1"/>
</dbReference>
<feature type="transmembrane region" description="Helical" evidence="4">
    <location>
        <begin position="372"/>
        <end position="393"/>
    </location>
</feature>
<dbReference type="PANTHER" id="PTHR23528">
    <property type="match status" value="1"/>
</dbReference>
<dbReference type="AlphaFoldDB" id="A0A844XP51"/>
<feature type="transmembrane region" description="Helical" evidence="4">
    <location>
        <begin position="311"/>
        <end position="328"/>
    </location>
</feature>
<keyword evidence="2 4" id="KW-1133">Transmembrane helix</keyword>
<protein>
    <submittedName>
        <fullName evidence="6">MFS transporter</fullName>
    </submittedName>
</protein>
<keyword evidence="7" id="KW-1185">Reference proteome</keyword>
<dbReference type="InterPro" id="IPR036259">
    <property type="entry name" value="MFS_trans_sf"/>
</dbReference>
<feature type="transmembrane region" description="Helical" evidence="4">
    <location>
        <begin position="223"/>
        <end position="245"/>
    </location>
</feature>
<evidence type="ECO:0000256" key="3">
    <source>
        <dbReference type="ARBA" id="ARBA00023136"/>
    </source>
</evidence>
<dbReference type="InterPro" id="IPR011701">
    <property type="entry name" value="MFS"/>
</dbReference>
<feature type="transmembrane region" description="Helical" evidence="4">
    <location>
        <begin position="143"/>
        <end position="168"/>
    </location>
</feature>
<evidence type="ECO:0000313" key="7">
    <source>
        <dbReference type="Proteomes" id="UP000448199"/>
    </source>
</evidence>
<dbReference type="PROSITE" id="PS50850">
    <property type="entry name" value="MFS"/>
    <property type="match status" value="1"/>
</dbReference>
<keyword evidence="3 4" id="KW-0472">Membrane</keyword>